<sequence>MKRRPADEPSENELDITPPKKWAAGVPAVAHALNYSLAETSARHTALTLLNLNQVGGIDCPGCAWPDPEPGSRHRNEYCENGAKHVNDEATERRVTPEFFRRHSVTELGRRSDLWLNQQGRLTEPMVKRPGSDHYEPISWHEALGLIADELRSLDSPDEAAFYTSGRAGNEAAFVLQLFARAFGTNNLPDCSNMCHESSGAALHETLGTGKGSVSLSDIHHADLILILGQNPGSNHPRMLSALEETKRRGGRIVAINPLPEAGLMRFKNPQKPRGVVGRGTVIADDFLQIRLGGDLALLQALNLLLLEAEDAKPGAVLNRAFIDSHTKDFSEFAEHIRSTVSWPDVLRATGLTRAGIERLRDAVLGSERVVVCWAMGLTQQKHAVATIREIVNFLLLRGNIGKPGAGPCPVRGHSNVQGDRTMGIWEKMPETFMEALGREFSFEPPAAHGLDTVDSIRAMLDGRIKFFLGLAGNFVRATPDSPVTEKGLRRCRLTAQISTKLNRTHTVCGDTALILPTLGRSEKDIQAGGEQFITVEDSMSQVHSSHGRLEPASKQLLSEVAILSRLARMTLGDRVPVPWEEFEGDYGTIRDRIARVVPGFDNYNARATRPGGFLLPNPVNEGVFPTAVGKALFTRNAFEMLDAPEGHLVLQTLRSHDQWNTIPYTTDDRYRGIHGSRRIVMVNQRDLDALGLSDGDEVDLVTVWHDDIERRAEGFRLVAYPTAVGCAAAYYPETNVLVPLDSVADVSNTPTSKGVVIRLEPVRAGATVPR</sequence>
<evidence type="ECO:0000259" key="10">
    <source>
        <dbReference type="Pfam" id="PF00384"/>
    </source>
</evidence>
<proteinExistence type="inferred from homology"/>
<keyword evidence="9" id="KW-0411">Iron-sulfur</keyword>
<evidence type="ECO:0000256" key="2">
    <source>
        <dbReference type="ARBA" id="ARBA00001966"/>
    </source>
</evidence>
<evidence type="ECO:0000256" key="9">
    <source>
        <dbReference type="ARBA" id="ARBA00023014"/>
    </source>
</evidence>
<dbReference type="PANTHER" id="PTHR43105">
    <property type="entry name" value="RESPIRATORY NITRATE REDUCTASE"/>
    <property type="match status" value="1"/>
</dbReference>
<dbReference type="Gene3D" id="3.40.228.10">
    <property type="entry name" value="Dimethylsulfoxide Reductase, domain 2"/>
    <property type="match status" value="1"/>
</dbReference>
<keyword evidence="6" id="KW-0479">Metal-binding</keyword>
<dbReference type="Gene3D" id="3.40.50.740">
    <property type="match status" value="1"/>
</dbReference>
<comment type="cofactor">
    <cofactor evidence="2">
        <name>[4Fe-4S] cluster</name>
        <dbReference type="ChEBI" id="CHEBI:49883"/>
    </cofactor>
</comment>
<comment type="similarity">
    <text evidence="3">Belongs to the prokaryotic molybdopterin-containing oxidoreductase family.</text>
</comment>
<comment type="caution">
    <text evidence="12">The sequence shown here is derived from an EMBL/GenBank/DDBJ whole genome shotgun (WGS) entry which is preliminary data.</text>
</comment>
<feature type="domain" description="Molybdopterin dinucleotide-binding" evidence="11">
    <location>
        <begin position="649"/>
        <end position="756"/>
    </location>
</feature>
<dbReference type="SUPFAM" id="SSF50692">
    <property type="entry name" value="ADC-like"/>
    <property type="match status" value="1"/>
</dbReference>
<dbReference type="NCBIfam" id="TIGR01701">
    <property type="entry name" value="Fdhalpha-like"/>
    <property type="match status" value="1"/>
</dbReference>
<dbReference type="InterPro" id="IPR009010">
    <property type="entry name" value="Asp_de-COase-like_dom_sf"/>
</dbReference>
<evidence type="ECO:0000256" key="3">
    <source>
        <dbReference type="ARBA" id="ARBA00010312"/>
    </source>
</evidence>
<dbReference type="InterPro" id="IPR050123">
    <property type="entry name" value="Prok_molybdopt-oxidoreductase"/>
</dbReference>
<dbReference type="CDD" id="cd02787">
    <property type="entry name" value="MopB_CT_ydeP"/>
    <property type="match status" value="1"/>
</dbReference>
<evidence type="ECO:0000256" key="5">
    <source>
        <dbReference type="ARBA" id="ARBA00022505"/>
    </source>
</evidence>
<organism evidence="12 13">
    <name type="scientific">Streptomyces camponoticapitis</name>
    <dbReference type="NCBI Taxonomy" id="1616125"/>
    <lineage>
        <taxon>Bacteria</taxon>
        <taxon>Bacillati</taxon>
        <taxon>Actinomycetota</taxon>
        <taxon>Actinomycetes</taxon>
        <taxon>Kitasatosporales</taxon>
        <taxon>Streptomycetaceae</taxon>
        <taxon>Streptomyces</taxon>
    </lineage>
</organism>
<keyword evidence="7" id="KW-0560">Oxidoreductase</keyword>
<dbReference type="Pfam" id="PF00384">
    <property type="entry name" value="Molybdopterin"/>
    <property type="match status" value="1"/>
</dbReference>
<comment type="cofactor">
    <cofactor evidence="1">
        <name>Mo-bis(molybdopterin guanine dinucleotide)</name>
        <dbReference type="ChEBI" id="CHEBI:60539"/>
    </cofactor>
</comment>
<keyword evidence="4" id="KW-0004">4Fe-4S</keyword>
<dbReference type="PANTHER" id="PTHR43105:SF4">
    <property type="entry name" value="PROTEIN YDEP"/>
    <property type="match status" value="1"/>
</dbReference>
<feature type="domain" description="Molybdopterin oxidoreductase" evidence="10">
    <location>
        <begin position="121"/>
        <end position="412"/>
    </location>
</feature>
<dbReference type="InterPro" id="IPR006657">
    <property type="entry name" value="MoPterin_dinucl-bd_dom"/>
</dbReference>
<reference evidence="13" key="1">
    <citation type="journal article" date="2019" name="Int. J. Syst. Evol. Microbiol.">
        <title>The Global Catalogue of Microorganisms (GCM) 10K type strain sequencing project: providing services to taxonomists for standard genome sequencing and annotation.</title>
        <authorList>
            <consortium name="The Broad Institute Genomics Platform"/>
            <consortium name="The Broad Institute Genome Sequencing Center for Infectious Disease"/>
            <person name="Wu L."/>
            <person name="Ma J."/>
        </authorList>
    </citation>
    <scope>NUCLEOTIDE SEQUENCE [LARGE SCALE GENOMIC DNA]</scope>
    <source>
        <strain evidence="13">CGMCC 4.7275</strain>
    </source>
</reference>
<keyword evidence="13" id="KW-1185">Reference proteome</keyword>
<evidence type="ECO:0000256" key="6">
    <source>
        <dbReference type="ARBA" id="ARBA00022723"/>
    </source>
</evidence>
<name>A0ABQ2DYS0_9ACTN</name>
<evidence type="ECO:0000256" key="4">
    <source>
        <dbReference type="ARBA" id="ARBA00022485"/>
    </source>
</evidence>
<accession>A0ABQ2DYS0</accession>
<dbReference type="Pfam" id="PF01568">
    <property type="entry name" value="Molydop_binding"/>
    <property type="match status" value="1"/>
</dbReference>
<gene>
    <name evidence="12" type="ORF">GCM10011583_08470</name>
</gene>
<evidence type="ECO:0000256" key="1">
    <source>
        <dbReference type="ARBA" id="ARBA00001942"/>
    </source>
</evidence>
<evidence type="ECO:0000313" key="12">
    <source>
        <dbReference type="EMBL" id="GGJ79203.1"/>
    </source>
</evidence>
<dbReference type="InterPro" id="IPR006656">
    <property type="entry name" value="Mopterin_OxRdtase"/>
</dbReference>
<evidence type="ECO:0000256" key="8">
    <source>
        <dbReference type="ARBA" id="ARBA00023004"/>
    </source>
</evidence>
<dbReference type="InterPro" id="IPR041953">
    <property type="entry name" value="YdeP_MopB"/>
</dbReference>
<dbReference type="CDD" id="cd02767">
    <property type="entry name" value="MopB_ydeP"/>
    <property type="match status" value="1"/>
</dbReference>
<evidence type="ECO:0000313" key="13">
    <source>
        <dbReference type="Proteomes" id="UP000660265"/>
    </source>
</evidence>
<evidence type="ECO:0000259" key="11">
    <source>
        <dbReference type="Pfam" id="PF01568"/>
    </source>
</evidence>
<evidence type="ECO:0000256" key="7">
    <source>
        <dbReference type="ARBA" id="ARBA00023002"/>
    </source>
</evidence>
<dbReference type="PIRSF" id="PIRSF000144">
    <property type="entry name" value="CbbBc"/>
    <property type="match status" value="1"/>
</dbReference>
<keyword evidence="5" id="KW-0500">Molybdenum</keyword>
<protein>
    <submittedName>
        <fullName evidence="12">Formate dehydrogenase subunit alpha</fullName>
    </submittedName>
</protein>
<dbReference type="SUPFAM" id="SSF53706">
    <property type="entry name" value="Formate dehydrogenase/DMSO reductase, domains 1-3"/>
    <property type="match status" value="1"/>
</dbReference>
<dbReference type="Proteomes" id="UP000660265">
    <property type="component" value="Unassembled WGS sequence"/>
</dbReference>
<dbReference type="RefSeq" id="WP_189105891.1">
    <property type="nucleotide sequence ID" value="NZ_BMMV01000002.1"/>
</dbReference>
<dbReference type="InterPro" id="IPR037951">
    <property type="entry name" value="MopB_CT_YdeP"/>
</dbReference>
<dbReference type="EMBL" id="BMMV01000002">
    <property type="protein sequence ID" value="GGJ79203.1"/>
    <property type="molecule type" value="Genomic_DNA"/>
</dbReference>
<dbReference type="InterPro" id="IPR010046">
    <property type="entry name" value="Mopterin_OxRdtse_a_bac"/>
</dbReference>
<keyword evidence="8" id="KW-0408">Iron</keyword>